<sequence length="124" mass="14181">MPTSQRLDLQATISPPTAESSRKSFSKTPPLTLQAIALHPMKAAVLYRQLTFAYVRRIHAGRHRHDNHIPNPPAPRQTWGRDFHPGYTLPDDGVSHTRQKEGQEEEREEPLLMGFISARYPFQT</sequence>
<dbReference type="EMBL" id="CVQH01011113">
    <property type="protein sequence ID" value="CRK19959.1"/>
    <property type="molecule type" value="Genomic_DNA"/>
</dbReference>
<accession>A0A0G4LDI6</accession>
<proteinExistence type="predicted"/>
<evidence type="ECO:0000256" key="1">
    <source>
        <dbReference type="SAM" id="MobiDB-lite"/>
    </source>
</evidence>
<feature type="region of interest" description="Disordered" evidence="1">
    <location>
        <begin position="63"/>
        <end position="108"/>
    </location>
</feature>
<reference evidence="2 3" key="1">
    <citation type="submission" date="2015-05" db="EMBL/GenBank/DDBJ databases">
        <authorList>
            <person name="Wang D.B."/>
            <person name="Wang M."/>
        </authorList>
    </citation>
    <scope>NUCLEOTIDE SEQUENCE [LARGE SCALE GENOMIC DNA]</scope>
    <source>
        <strain evidence="2">VL1</strain>
    </source>
</reference>
<feature type="region of interest" description="Disordered" evidence="1">
    <location>
        <begin position="1"/>
        <end position="27"/>
    </location>
</feature>
<gene>
    <name evidence="2" type="ORF">BN1708_003247</name>
</gene>
<keyword evidence="3" id="KW-1185">Reference proteome</keyword>
<name>A0A0G4LDI6_VERLO</name>
<protein>
    <submittedName>
        <fullName evidence="2">Uncharacterized protein</fullName>
    </submittedName>
</protein>
<evidence type="ECO:0000313" key="3">
    <source>
        <dbReference type="Proteomes" id="UP000044602"/>
    </source>
</evidence>
<feature type="compositionally biased region" description="Polar residues" evidence="1">
    <location>
        <begin position="1"/>
        <end position="19"/>
    </location>
</feature>
<dbReference type="Proteomes" id="UP000044602">
    <property type="component" value="Unassembled WGS sequence"/>
</dbReference>
<dbReference type="AlphaFoldDB" id="A0A0G4LDI6"/>
<organism evidence="2 3">
    <name type="scientific">Verticillium longisporum</name>
    <name type="common">Verticillium dahliae var. longisporum</name>
    <dbReference type="NCBI Taxonomy" id="100787"/>
    <lineage>
        <taxon>Eukaryota</taxon>
        <taxon>Fungi</taxon>
        <taxon>Dikarya</taxon>
        <taxon>Ascomycota</taxon>
        <taxon>Pezizomycotina</taxon>
        <taxon>Sordariomycetes</taxon>
        <taxon>Hypocreomycetidae</taxon>
        <taxon>Glomerellales</taxon>
        <taxon>Plectosphaerellaceae</taxon>
        <taxon>Verticillium</taxon>
    </lineage>
</organism>
<evidence type="ECO:0000313" key="2">
    <source>
        <dbReference type="EMBL" id="CRK19959.1"/>
    </source>
</evidence>
<feature type="compositionally biased region" description="Basic and acidic residues" evidence="1">
    <location>
        <begin position="93"/>
        <end position="102"/>
    </location>
</feature>